<evidence type="ECO:0000313" key="3">
    <source>
        <dbReference type="Proteomes" id="UP000663854"/>
    </source>
</evidence>
<dbReference type="EMBL" id="CAJNOH010004699">
    <property type="protein sequence ID" value="CAF1377375.1"/>
    <property type="molecule type" value="Genomic_DNA"/>
</dbReference>
<sequence>MRTSKHKKINNLSDEELAALKSLKSNNNIVICKADKGEQFEQLNSDKFHLEREEELNKYILSLYNDNVIDTKLRHQLKSKCSSISVFYGLPKAHKTGYPLRPIISTIGSYQYQLSKYLAKAIRDARLQAPSYVKDSFEFVKKIKEIVLE</sequence>
<gene>
    <name evidence="2" type="ORF">JXQ802_LOCUS49802</name>
    <name evidence="1" type="ORF">PYM288_LOCUS33674</name>
</gene>
<dbReference type="Proteomes" id="UP000663854">
    <property type="component" value="Unassembled WGS sequence"/>
</dbReference>
<evidence type="ECO:0000313" key="2">
    <source>
        <dbReference type="EMBL" id="CAF1614563.1"/>
    </source>
</evidence>
<evidence type="ECO:0000313" key="1">
    <source>
        <dbReference type="EMBL" id="CAF1377375.1"/>
    </source>
</evidence>
<keyword evidence="4" id="KW-1185">Reference proteome</keyword>
<name>A0A815JFW2_9BILA</name>
<comment type="caution">
    <text evidence="1">The sequence shown here is derived from an EMBL/GenBank/DDBJ whole genome shotgun (WGS) entry which is preliminary data.</text>
</comment>
<dbReference type="AlphaFoldDB" id="A0A815JFW2"/>
<dbReference type="EMBL" id="CAJNOL010006146">
    <property type="protein sequence ID" value="CAF1614563.1"/>
    <property type="molecule type" value="Genomic_DNA"/>
</dbReference>
<dbReference type="PANTHER" id="PTHR21301">
    <property type="entry name" value="REVERSE TRANSCRIPTASE"/>
    <property type="match status" value="1"/>
</dbReference>
<accession>A0A815JFW2</accession>
<reference evidence="1" key="1">
    <citation type="submission" date="2021-02" db="EMBL/GenBank/DDBJ databases">
        <authorList>
            <person name="Nowell W R."/>
        </authorList>
    </citation>
    <scope>NUCLEOTIDE SEQUENCE</scope>
</reference>
<evidence type="ECO:0000313" key="4">
    <source>
        <dbReference type="Proteomes" id="UP000663870"/>
    </source>
</evidence>
<protein>
    <submittedName>
        <fullName evidence="1">Uncharacterized protein</fullName>
    </submittedName>
</protein>
<proteinExistence type="predicted"/>
<organism evidence="1 3">
    <name type="scientific">Rotaria sordida</name>
    <dbReference type="NCBI Taxonomy" id="392033"/>
    <lineage>
        <taxon>Eukaryota</taxon>
        <taxon>Metazoa</taxon>
        <taxon>Spiralia</taxon>
        <taxon>Gnathifera</taxon>
        <taxon>Rotifera</taxon>
        <taxon>Eurotatoria</taxon>
        <taxon>Bdelloidea</taxon>
        <taxon>Philodinida</taxon>
        <taxon>Philodinidae</taxon>
        <taxon>Rotaria</taxon>
    </lineage>
</organism>
<dbReference type="Proteomes" id="UP000663870">
    <property type="component" value="Unassembled WGS sequence"/>
</dbReference>
<dbReference type="PANTHER" id="PTHR21301:SF11">
    <property type="entry name" value="GIY-YIG DOMAIN-CONTAINING PROTEIN"/>
    <property type="match status" value="1"/>
</dbReference>